<keyword evidence="7" id="KW-1185">Reference proteome</keyword>
<dbReference type="AlphaFoldDB" id="S8E929"/>
<comment type="subcellular location">
    <subcellularLocation>
        <location evidence="1">Membrane</location>
        <topology evidence="1">Single-pass type II membrane protein</topology>
    </subcellularLocation>
</comment>
<evidence type="ECO:0000256" key="2">
    <source>
        <dbReference type="ARBA" id="ARBA00022676"/>
    </source>
</evidence>
<evidence type="ECO:0000256" key="1">
    <source>
        <dbReference type="ARBA" id="ARBA00004606"/>
    </source>
</evidence>
<feature type="non-terminal residue" evidence="6">
    <location>
        <position position="342"/>
    </location>
</feature>
<dbReference type="EMBL" id="AUSU01002344">
    <property type="protein sequence ID" value="EPS68967.1"/>
    <property type="molecule type" value="Genomic_DNA"/>
</dbReference>
<comment type="caution">
    <text evidence="6">The sequence shown here is derived from an EMBL/GenBank/DDBJ whole genome shotgun (WGS) entry which is preliminary data.</text>
</comment>
<sequence>DGSEPPPPSLAYLISGSSNDSGQMVRLLHAIYHPKNQYLLRLDGSATQKDRESLAVVVQSVPLFWALQNVHVVGKADSAAPANGEGPSALSSTLHGASLLLHVSSNWDWLINLHADCYPLVTQDDLLHILSYLPKDLNFIKHSSYIGWRESGKLKPIIVDPGLYNADKRSTYTFFATQKRALPDAFRLFSGHPTAVLSRGFVEYCIAAAEDNLPRTLLMYLTNTPVSSALYFPTLACNSPGFNRTAVDHAFQVSRGADGFDGLILSGAAFASPFGDGDGPVLDRIDREILRRRSGGGGPAPGGWCLDGESGCRVLGDAEVLVPGPGAGRLQAGLVRTLSNST</sequence>
<evidence type="ECO:0000256" key="5">
    <source>
        <dbReference type="ARBA" id="ARBA00023180"/>
    </source>
</evidence>
<feature type="non-terminal residue" evidence="6">
    <location>
        <position position="1"/>
    </location>
</feature>
<dbReference type="OrthoDB" id="2019572at2759"/>
<keyword evidence="5" id="KW-0325">Glycoprotein</keyword>
<name>S8E929_9LAMI</name>
<dbReference type="Proteomes" id="UP000015453">
    <property type="component" value="Unassembled WGS sequence"/>
</dbReference>
<proteinExistence type="predicted"/>
<accession>S8E929</accession>
<gene>
    <name evidence="6" type="ORF">M569_05800</name>
</gene>
<evidence type="ECO:0000313" key="7">
    <source>
        <dbReference type="Proteomes" id="UP000015453"/>
    </source>
</evidence>
<reference evidence="6 7" key="1">
    <citation type="journal article" date="2013" name="BMC Genomics">
        <title>The miniature genome of a carnivorous plant Genlisea aurea contains a low number of genes and short non-coding sequences.</title>
        <authorList>
            <person name="Leushkin E.V."/>
            <person name="Sutormin R.A."/>
            <person name="Nabieva E.R."/>
            <person name="Penin A.A."/>
            <person name="Kondrashov A.S."/>
            <person name="Logacheva M.D."/>
        </authorList>
    </citation>
    <scope>NUCLEOTIDE SEQUENCE [LARGE SCALE GENOMIC DNA]</scope>
</reference>
<dbReference type="GO" id="GO:0015020">
    <property type="term" value="F:glucuronosyltransferase activity"/>
    <property type="evidence" value="ECO:0007669"/>
    <property type="project" value="InterPro"/>
</dbReference>
<evidence type="ECO:0000313" key="6">
    <source>
        <dbReference type="EMBL" id="EPS68967.1"/>
    </source>
</evidence>
<dbReference type="InterPro" id="IPR044610">
    <property type="entry name" value="GLCAT14A/B/C"/>
</dbReference>
<dbReference type="Pfam" id="PF02485">
    <property type="entry name" value="Branch"/>
    <property type="match status" value="1"/>
</dbReference>
<keyword evidence="3" id="KW-0808">Transferase</keyword>
<evidence type="ECO:0000256" key="4">
    <source>
        <dbReference type="ARBA" id="ARBA00023136"/>
    </source>
</evidence>
<organism evidence="6 7">
    <name type="scientific">Genlisea aurea</name>
    <dbReference type="NCBI Taxonomy" id="192259"/>
    <lineage>
        <taxon>Eukaryota</taxon>
        <taxon>Viridiplantae</taxon>
        <taxon>Streptophyta</taxon>
        <taxon>Embryophyta</taxon>
        <taxon>Tracheophyta</taxon>
        <taxon>Spermatophyta</taxon>
        <taxon>Magnoliopsida</taxon>
        <taxon>eudicotyledons</taxon>
        <taxon>Gunneridae</taxon>
        <taxon>Pentapetalae</taxon>
        <taxon>asterids</taxon>
        <taxon>lamiids</taxon>
        <taxon>Lamiales</taxon>
        <taxon>Lentibulariaceae</taxon>
        <taxon>Genlisea</taxon>
    </lineage>
</organism>
<dbReference type="GO" id="GO:0016020">
    <property type="term" value="C:membrane"/>
    <property type="evidence" value="ECO:0007669"/>
    <property type="project" value="UniProtKB-SubCell"/>
</dbReference>
<protein>
    <submittedName>
        <fullName evidence="6">Uncharacterized protein</fullName>
    </submittedName>
</protein>
<evidence type="ECO:0000256" key="3">
    <source>
        <dbReference type="ARBA" id="ARBA00022679"/>
    </source>
</evidence>
<dbReference type="PANTHER" id="PTHR45719:SF10">
    <property type="entry name" value="CORE-2_I-BRANCHING BETA-1,6-N-ACETYLGLUCOSAMINYLTRANSFERASE FAMILY PROTEIN"/>
    <property type="match status" value="1"/>
</dbReference>
<dbReference type="PANTHER" id="PTHR45719">
    <property type="entry name" value="GLYCOSYLTRANSFERASE"/>
    <property type="match status" value="1"/>
</dbReference>
<dbReference type="InterPro" id="IPR003406">
    <property type="entry name" value="Glyco_trans_14"/>
</dbReference>
<keyword evidence="4" id="KW-0472">Membrane</keyword>
<keyword evidence="2" id="KW-0328">Glycosyltransferase</keyword>